<evidence type="ECO:0000313" key="9">
    <source>
        <dbReference type="Proteomes" id="UP000768462"/>
    </source>
</evidence>
<evidence type="ECO:0000256" key="6">
    <source>
        <dbReference type="SAM" id="Phobius"/>
    </source>
</evidence>
<feature type="transmembrane region" description="Helical" evidence="6">
    <location>
        <begin position="651"/>
        <end position="674"/>
    </location>
</feature>
<dbReference type="Proteomes" id="UP000768462">
    <property type="component" value="Unassembled WGS sequence"/>
</dbReference>
<accession>A0A927W4F6</accession>
<keyword evidence="5 6" id="KW-0472">Membrane</keyword>
<feature type="transmembrane region" description="Helical" evidence="6">
    <location>
        <begin position="57"/>
        <end position="79"/>
    </location>
</feature>
<keyword evidence="2" id="KW-1003">Cell membrane</keyword>
<evidence type="ECO:0000256" key="5">
    <source>
        <dbReference type="ARBA" id="ARBA00023136"/>
    </source>
</evidence>
<feature type="transmembrane region" description="Helical" evidence="6">
    <location>
        <begin position="287"/>
        <end position="308"/>
    </location>
</feature>
<name>A0A927W4F6_9CLOT</name>
<keyword evidence="3 6" id="KW-0812">Transmembrane</keyword>
<feature type="domain" description="ABC3 transporter permease C-terminal" evidence="7">
    <location>
        <begin position="64"/>
        <end position="185"/>
    </location>
</feature>
<evidence type="ECO:0000313" key="8">
    <source>
        <dbReference type="EMBL" id="MBE6058806.1"/>
    </source>
</evidence>
<feature type="transmembrane region" description="Helical" evidence="6">
    <location>
        <begin position="153"/>
        <end position="176"/>
    </location>
</feature>
<dbReference type="InterPro" id="IPR003838">
    <property type="entry name" value="ABC3_permease_C"/>
</dbReference>
<evidence type="ECO:0000259" key="7">
    <source>
        <dbReference type="Pfam" id="PF02687"/>
    </source>
</evidence>
<reference evidence="8" key="1">
    <citation type="submission" date="2019-04" db="EMBL/GenBank/DDBJ databases">
        <title>Evolution of Biomass-Degrading Anaerobic Consortia Revealed by Metagenomics.</title>
        <authorList>
            <person name="Peng X."/>
        </authorList>
    </citation>
    <scope>NUCLEOTIDE SEQUENCE</scope>
    <source>
        <strain evidence="8">SIG254</strain>
    </source>
</reference>
<feature type="transmembrane region" description="Helical" evidence="6">
    <location>
        <begin position="612"/>
        <end position="631"/>
    </location>
</feature>
<evidence type="ECO:0000256" key="2">
    <source>
        <dbReference type="ARBA" id="ARBA00022475"/>
    </source>
</evidence>
<gene>
    <name evidence="8" type="ORF">E7215_01335</name>
</gene>
<dbReference type="EMBL" id="SVCM01000017">
    <property type="protein sequence ID" value="MBE6058806.1"/>
    <property type="molecule type" value="Genomic_DNA"/>
</dbReference>
<keyword evidence="4 6" id="KW-1133">Transmembrane helix</keyword>
<comment type="caution">
    <text evidence="8">The sequence shown here is derived from an EMBL/GenBank/DDBJ whole genome shotgun (WGS) entry which is preliminary data.</text>
</comment>
<dbReference type="InterPro" id="IPR052536">
    <property type="entry name" value="ABC-4_Integral_Memb_Prot"/>
</dbReference>
<evidence type="ECO:0000256" key="3">
    <source>
        <dbReference type="ARBA" id="ARBA00022692"/>
    </source>
</evidence>
<feature type="transmembrane region" description="Helical" evidence="6">
    <location>
        <begin position="551"/>
        <end position="581"/>
    </location>
</feature>
<dbReference type="PANTHER" id="PTHR46795:SF3">
    <property type="entry name" value="ABC TRANSPORTER PERMEASE"/>
    <property type="match status" value="1"/>
</dbReference>
<feature type="transmembrane region" description="Helical" evidence="6">
    <location>
        <begin position="232"/>
        <end position="261"/>
    </location>
</feature>
<proteinExistence type="predicted"/>
<dbReference type="PANTHER" id="PTHR46795">
    <property type="entry name" value="ABC TRANSPORTER PERMEASE-RELATED-RELATED"/>
    <property type="match status" value="1"/>
</dbReference>
<evidence type="ECO:0000256" key="4">
    <source>
        <dbReference type="ARBA" id="ARBA00022989"/>
    </source>
</evidence>
<evidence type="ECO:0000256" key="1">
    <source>
        <dbReference type="ARBA" id="ARBA00004651"/>
    </source>
</evidence>
<dbReference type="Pfam" id="PF02687">
    <property type="entry name" value="FtsX"/>
    <property type="match status" value="1"/>
</dbReference>
<comment type="subcellular location">
    <subcellularLocation>
        <location evidence="1">Cell membrane</location>
        <topology evidence="1">Multi-pass membrane protein</topology>
    </subcellularLocation>
</comment>
<feature type="transmembrane region" description="Helical" evidence="6">
    <location>
        <begin position="203"/>
        <end position="226"/>
    </location>
</feature>
<feature type="transmembrane region" description="Helical" evidence="6">
    <location>
        <begin position="104"/>
        <end position="130"/>
    </location>
</feature>
<sequence>MFFNFIKENSHKTRKENGVYFASLVISIVAFYVILSLGEQDVMMYLKTVESHAVTKLLLMIPVLYAVSLFFVFFLVYFANRYQLQRRSHEFGIYLMMGMRRSKLFAMIMGETLWNGLVALLIGIPVSLFLTELISLATSRLIGMGIIGHHFRVSWVGLGLTVLGFITVQLVAMFILSLKMSKKEPVDLLNEQKEKDQRSLSPVWGFISLLLGAVLLCIAYILAIFYLSSLDFVIFALIMVIGISGTFMLFRGLGSLIGIWIKGKSNSSTGLFIFTGRQLQENVLHQWSSLAISSLLILMAMVCFAFGISTTLNRSATSARTVDFTFNGSEKEIVSALTSDKLKPYVKDYYTMKLGFFKSSHAETSEDLATHTFSWEGLEKSISKEKDSEEKENILRNLSYQDRPYLISLSSYNTLLKSTGKDPIILGDDEVAMYSSEEFSHSHQILRRVLKSNPRVIIDEKQYKLESTLYTSNIVADRAITLSYALIVPDDMYNALVEISKDQDSYFYNMVLDSDFVEEKGLMQAMYEVDELLSISGLNYESYLSSMGRHLFYIVAGSYTTFYLGIMFLIIANTVLGLKFLMQQRSTRHRYSTVSMLGASIESLCFSARLQIWWYFGLVISVAFISSIFGIKAMLEAFLVIPKSSTLKSGAIILVVIIALIVFIAFELCYIWMIQRKSDEEIKKLQEIG</sequence>
<feature type="transmembrane region" description="Helical" evidence="6">
    <location>
        <begin position="20"/>
        <end position="37"/>
    </location>
</feature>
<dbReference type="AlphaFoldDB" id="A0A927W4F6"/>
<protein>
    <submittedName>
        <fullName evidence="8">FtsX-like permease family protein</fullName>
    </submittedName>
</protein>
<dbReference type="GO" id="GO:0005886">
    <property type="term" value="C:plasma membrane"/>
    <property type="evidence" value="ECO:0007669"/>
    <property type="project" value="UniProtKB-SubCell"/>
</dbReference>
<organism evidence="8 9">
    <name type="scientific">Clostridium sulfidigenes</name>
    <dbReference type="NCBI Taxonomy" id="318464"/>
    <lineage>
        <taxon>Bacteria</taxon>
        <taxon>Bacillati</taxon>
        <taxon>Bacillota</taxon>
        <taxon>Clostridia</taxon>
        <taxon>Eubacteriales</taxon>
        <taxon>Clostridiaceae</taxon>
        <taxon>Clostridium</taxon>
    </lineage>
</organism>